<proteinExistence type="predicted"/>
<evidence type="ECO:0000256" key="1">
    <source>
        <dbReference type="SAM" id="MobiDB-lite"/>
    </source>
</evidence>
<evidence type="ECO:0008006" key="4">
    <source>
        <dbReference type="Google" id="ProtNLM"/>
    </source>
</evidence>
<dbReference type="OrthoDB" id="5397656at2"/>
<dbReference type="RefSeq" id="WP_012647074.1">
    <property type="nucleotide sequence ID" value="NC_011979.1"/>
</dbReference>
<name>B9M879_GEODF</name>
<organism evidence="2 3">
    <name type="scientific">Geotalea daltonii (strain DSM 22248 / JCM 15807 / FRC-32)</name>
    <name type="common">Geobacter daltonii</name>
    <dbReference type="NCBI Taxonomy" id="316067"/>
    <lineage>
        <taxon>Bacteria</taxon>
        <taxon>Pseudomonadati</taxon>
        <taxon>Thermodesulfobacteriota</taxon>
        <taxon>Desulfuromonadia</taxon>
        <taxon>Geobacterales</taxon>
        <taxon>Geobacteraceae</taxon>
        <taxon>Geotalea</taxon>
    </lineage>
</organism>
<feature type="region of interest" description="Disordered" evidence="1">
    <location>
        <begin position="45"/>
        <end position="64"/>
    </location>
</feature>
<dbReference type="EMBL" id="CP001390">
    <property type="protein sequence ID" value="ACM20345.1"/>
    <property type="molecule type" value="Genomic_DNA"/>
</dbReference>
<evidence type="ECO:0000313" key="3">
    <source>
        <dbReference type="Proteomes" id="UP000007721"/>
    </source>
</evidence>
<dbReference type="Proteomes" id="UP000007721">
    <property type="component" value="Chromosome"/>
</dbReference>
<dbReference type="AlphaFoldDB" id="B9M879"/>
<protein>
    <recommendedName>
        <fullName evidence="4">GATA-type domain-containing protein</fullName>
    </recommendedName>
</protein>
<gene>
    <name evidence="2" type="ordered locus">Geob_1988</name>
</gene>
<evidence type="ECO:0000313" key="2">
    <source>
        <dbReference type="EMBL" id="ACM20345.1"/>
    </source>
</evidence>
<sequence length="64" mass="7325">MQLTPMGDYYVWYCEWCDSRNMTLWTRMDSKEVSCGCCHRSFPLSAEPPSKKSTGFAAAQANLH</sequence>
<accession>B9M879</accession>
<dbReference type="KEGG" id="geo:Geob_1988"/>
<dbReference type="HOGENOM" id="CLU_208450_0_0_7"/>
<reference evidence="2 3" key="1">
    <citation type="submission" date="2009-01" db="EMBL/GenBank/DDBJ databases">
        <title>Complete sequence of Geobacter sp. FRC-32.</title>
        <authorList>
            <consortium name="US DOE Joint Genome Institute"/>
            <person name="Lucas S."/>
            <person name="Copeland A."/>
            <person name="Lapidus A."/>
            <person name="Glavina del Rio T."/>
            <person name="Dalin E."/>
            <person name="Tice H."/>
            <person name="Bruce D."/>
            <person name="Goodwin L."/>
            <person name="Pitluck S."/>
            <person name="Saunders E."/>
            <person name="Brettin T."/>
            <person name="Detter J.C."/>
            <person name="Han C."/>
            <person name="Larimer F."/>
            <person name="Land M."/>
            <person name="Hauser L."/>
            <person name="Kyrpides N."/>
            <person name="Ovchinnikova G."/>
            <person name="Kostka J."/>
            <person name="Richardson P."/>
        </authorList>
    </citation>
    <scope>NUCLEOTIDE SEQUENCE [LARGE SCALE GENOMIC DNA]</scope>
    <source>
        <strain evidence="3">DSM 22248 / JCM 15807 / FRC-32</strain>
    </source>
</reference>
<dbReference type="STRING" id="316067.Geob_1988"/>
<keyword evidence="3" id="KW-1185">Reference proteome</keyword>